<organism evidence="1 2">
    <name type="scientific">Tumebacillus lacus</name>
    <dbReference type="NCBI Taxonomy" id="2995335"/>
    <lineage>
        <taxon>Bacteria</taxon>
        <taxon>Bacillati</taxon>
        <taxon>Bacillota</taxon>
        <taxon>Bacilli</taxon>
        <taxon>Bacillales</taxon>
        <taxon>Alicyclobacillaceae</taxon>
        <taxon>Tumebacillus</taxon>
    </lineage>
</organism>
<dbReference type="Proteomes" id="UP001208017">
    <property type="component" value="Unassembled WGS sequence"/>
</dbReference>
<evidence type="ECO:0008006" key="3">
    <source>
        <dbReference type="Google" id="ProtNLM"/>
    </source>
</evidence>
<reference evidence="1 2" key="1">
    <citation type="submission" date="2022-11" db="EMBL/GenBank/DDBJ databases">
        <title>Study of microbial diversity in lake waters.</title>
        <authorList>
            <person name="Zhang J."/>
        </authorList>
    </citation>
    <scope>NUCLEOTIDE SEQUENCE [LARGE SCALE GENOMIC DNA]</scope>
    <source>
        <strain evidence="1 2">DT12</strain>
    </source>
</reference>
<gene>
    <name evidence="1" type="ORF">OS242_10105</name>
</gene>
<dbReference type="RefSeq" id="WP_267151564.1">
    <property type="nucleotide sequence ID" value="NZ_JAPMLT010000004.1"/>
</dbReference>
<accession>A0ABT3X092</accession>
<protein>
    <recommendedName>
        <fullName evidence="3">SinR family protein</fullName>
    </recommendedName>
</protein>
<keyword evidence="2" id="KW-1185">Reference proteome</keyword>
<comment type="caution">
    <text evidence="1">The sequence shown here is derived from an EMBL/GenBank/DDBJ whole genome shotgun (WGS) entry which is preliminary data.</text>
</comment>
<proteinExistence type="predicted"/>
<name>A0ABT3X092_9BACL</name>
<evidence type="ECO:0000313" key="2">
    <source>
        <dbReference type="Proteomes" id="UP001208017"/>
    </source>
</evidence>
<evidence type="ECO:0000313" key="1">
    <source>
        <dbReference type="EMBL" id="MCX7570316.1"/>
    </source>
</evidence>
<sequence length="92" mass="11049">MIYSLNFNLTSEKTDYKGLYRALRNHFDASMRLLDAMWIIQTDKSADDIYKELGNYFDNGDFVIFQLQGDYEGWLDKKKWDFINDLFLEKVK</sequence>
<dbReference type="EMBL" id="JAPMLT010000004">
    <property type="protein sequence ID" value="MCX7570316.1"/>
    <property type="molecule type" value="Genomic_DNA"/>
</dbReference>